<dbReference type="GO" id="GO:0005737">
    <property type="term" value="C:cytoplasm"/>
    <property type="evidence" value="ECO:0007669"/>
    <property type="project" value="UniProtKB-SubCell"/>
</dbReference>
<comment type="caution">
    <text evidence="12">The sequence shown here is derived from an EMBL/GenBank/DDBJ whole genome shotgun (WGS) entry which is preliminary data.</text>
</comment>
<dbReference type="FunFam" id="1.10.10.10:FF:000007">
    <property type="entry name" value="Ferric uptake regulation protein"/>
    <property type="match status" value="1"/>
</dbReference>
<comment type="subunit">
    <text evidence="11">Homodimer.</text>
</comment>
<evidence type="ECO:0000256" key="5">
    <source>
        <dbReference type="ARBA" id="ARBA00022491"/>
    </source>
</evidence>
<keyword evidence="7 11" id="KW-0862">Zinc</keyword>
<comment type="similarity">
    <text evidence="2 11">Belongs to the Fur family.</text>
</comment>
<dbReference type="NCBIfam" id="NF045677">
    <property type="entry name" value="FeRespRegIrr"/>
    <property type="match status" value="1"/>
</dbReference>
<evidence type="ECO:0000256" key="3">
    <source>
        <dbReference type="ARBA" id="ARBA00020910"/>
    </source>
</evidence>
<evidence type="ECO:0000256" key="6">
    <source>
        <dbReference type="ARBA" id="ARBA00022723"/>
    </source>
</evidence>
<evidence type="ECO:0000313" key="13">
    <source>
        <dbReference type="Proteomes" id="UP000295351"/>
    </source>
</evidence>
<accession>A0A4R2CCQ2</accession>
<dbReference type="AlphaFoldDB" id="A0A4R2CCQ2"/>
<dbReference type="PANTHER" id="PTHR33202">
    <property type="entry name" value="ZINC UPTAKE REGULATION PROTEIN"/>
    <property type="match status" value="1"/>
</dbReference>
<reference evidence="12 13" key="1">
    <citation type="submission" date="2019-03" db="EMBL/GenBank/DDBJ databases">
        <title>Genomic Encyclopedia of Type Strains, Phase IV (KMG-IV): sequencing the most valuable type-strain genomes for metagenomic binning, comparative biology and taxonomic classification.</title>
        <authorList>
            <person name="Goeker M."/>
        </authorList>
    </citation>
    <scope>NUCLEOTIDE SEQUENCE [LARGE SCALE GENOMIC DNA]</scope>
    <source>
        <strain evidence="12 13">DSM 18401</strain>
    </source>
</reference>
<evidence type="ECO:0000256" key="10">
    <source>
        <dbReference type="ARBA" id="ARBA00023163"/>
    </source>
</evidence>
<dbReference type="EMBL" id="SLVX01000019">
    <property type="protein sequence ID" value="TCN38537.1"/>
    <property type="molecule type" value="Genomic_DNA"/>
</dbReference>
<evidence type="ECO:0000313" key="12">
    <source>
        <dbReference type="EMBL" id="TCN38537.1"/>
    </source>
</evidence>
<dbReference type="GO" id="GO:0045892">
    <property type="term" value="P:negative regulation of DNA-templated transcription"/>
    <property type="evidence" value="ECO:0007669"/>
    <property type="project" value="TreeGrafter"/>
</dbReference>
<dbReference type="GO" id="GO:1900376">
    <property type="term" value="P:regulation of secondary metabolite biosynthetic process"/>
    <property type="evidence" value="ECO:0007669"/>
    <property type="project" value="TreeGrafter"/>
</dbReference>
<proteinExistence type="inferred from homology"/>
<evidence type="ECO:0000256" key="11">
    <source>
        <dbReference type="RuleBase" id="RU364037"/>
    </source>
</evidence>
<dbReference type="InterPro" id="IPR002481">
    <property type="entry name" value="FUR"/>
</dbReference>
<organism evidence="12 13">
    <name type="scientific">Shinella granuli</name>
    <dbReference type="NCBI Taxonomy" id="323621"/>
    <lineage>
        <taxon>Bacteria</taxon>
        <taxon>Pseudomonadati</taxon>
        <taxon>Pseudomonadota</taxon>
        <taxon>Alphaproteobacteria</taxon>
        <taxon>Hyphomicrobiales</taxon>
        <taxon>Rhizobiaceae</taxon>
        <taxon>Shinella</taxon>
    </lineage>
</organism>
<evidence type="ECO:0000256" key="4">
    <source>
        <dbReference type="ARBA" id="ARBA00022490"/>
    </source>
</evidence>
<name>A0A4R2CCQ2_SHIGR</name>
<sequence length="139" mass="15567">MTHAHEMPIEERLRHCGLRPTRQRVALGDLLFAKGDRHLTVEELHEEAVTAGVPVSLATVYNTLHQFTEAGLIRVLAVESSKTYFDTNVSDHHHFFVEGENHILDIPVSNIAIGNLPEPPEGMEIAHVDVIIRLRPKKG</sequence>
<dbReference type="Pfam" id="PF01475">
    <property type="entry name" value="FUR"/>
    <property type="match status" value="1"/>
</dbReference>
<dbReference type="InterPro" id="IPR036390">
    <property type="entry name" value="WH_DNA-bd_sf"/>
</dbReference>
<dbReference type="SUPFAM" id="SSF46785">
    <property type="entry name" value="Winged helix' DNA-binding domain"/>
    <property type="match status" value="1"/>
</dbReference>
<comment type="subcellular location">
    <subcellularLocation>
        <location evidence="1 11">Cytoplasm</location>
    </subcellularLocation>
</comment>
<dbReference type="NCBIfam" id="NF045678">
    <property type="entry name" value="TransRegIrrA"/>
    <property type="match status" value="1"/>
</dbReference>
<evidence type="ECO:0000256" key="9">
    <source>
        <dbReference type="ARBA" id="ARBA00023125"/>
    </source>
</evidence>
<evidence type="ECO:0000256" key="7">
    <source>
        <dbReference type="ARBA" id="ARBA00022833"/>
    </source>
</evidence>
<gene>
    <name evidence="11" type="primary">fur</name>
    <name evidence="12" type="ORF">EV665_11949</name>
</gene>
<keyword evidence="5 11" id="KW-0678">Repressor</keyword>
<dbReference type="GO" id="GO:0000976">
    <property type="term" value="F:transcription cis-regulatory region binding"/>
    <property type="evidence" value="ECO:0007669"/>
    <property type="project" value="TreeGrafter"/>
</dbReference>
<dbReference type="PANTHER" id="PTHR33202:SF7">
    <property type="entry name" value="FERRIC UPTAKE REGULATION PROTEIN"/>
    <property type="match status" value="1"/>
</dbReference>
<dbReference type="Proteomes" id="UP000295351">
    <property type="component" value="Unassembled WGS sequence"/>
</dbReference>
<keyword evidence="11" id="KW-0408">Iron</keyword>
<keyword evidence="6 11" id="KW-0479">Metal-binding</keyword>
<keyword evidence="8 11" id="KW-0805">Transcription regulation</keyword>
<evidence type="ECO:0000256" key="8">
    <source>
        <dbReference type="ARBA" id="ARBA00023015"/>
    </source>
</evidence>
<dbReference type="InterPro" id="IPR036388">
    <property type="entry name" value="WH-like_DNA-bd_sf"/>
</dbReference>
<evidence type="ECO:0000256" key="2">
    <source>
        <dbReference type="ARBA" id="ARBA00007957"/>
    </source>
</evidence>
<dbReference type="CDD" id="cd07153">
    <property type="entry name" value="Fur_like"/>
    <property type="match status" value="1"/>
</dbReference>
<dbReference type="Gene3D" id="1.10.10.10">
    <property type="entry name" value="Winged helix-like DNA-binding domain superfamily/Winged helix DNA-binding domain"/>
    <property type="match status" value="1"/>
</dbReference>
<dbReference type="RefSeq" id="WP_133035948.1">
    <property type="nucleotide sequence ID" value="NZ_BAABEI010000012.1"/>
</dbReference>
<keyword evidence="10 11" id="KW-0804">Transcription</keyword>
<dbReference type="GO" id="GO:0003700">
    <property type="term" value="F:DNA-binding transcription factor activity"/>
    <property type="evidence" value="ECO:0007669"/>
    <property type="project" value="UniProtKB-UniRule"/>
</dbReference>
<keyword evidence="13" id="KW-1185">Reference proteome</keyword>
<keyword evidence="4 11" id="KW-0963">Cytoplasm</keyword>
<evidence type="ECO:0000256" key="1">
    <source>
        <dbReference type="ARBA" id="ARBA00004496"/>
    </source>
</evidence>
<dbReference type="GO" id="GO:0008270">
    <property type="term" value="F:zinc ion binding"/>
    <property type="evidence" value="ECO:0007669"/>
    <property type="project" value="TreeGrafter"/>
</dbReference>
<keyword evidence="9 11" id="KW-0238">DNA-binding</keyword>
<protein>
    <recommendedName>
        <fullName evidence="3 11">Ferric uptake regulation protein</fullName>
    </recommendedName>
</protein>